<feature type="compositionally biased region" description="Basic and acidic residues" evidence="2">
    <location>
        <begin position="92"/>
        <end position="105"/>
    </location>
</feature>
<feature type="compositionally biased region" description="Basic and acidic residues" evidence="2">
    <location>
        <begin position="670"/>
        <end position="697"/>
    </location>
</feature>
<feature type="region of interest" description="Disordered" evidence="2">
    <location>
        <begin position="297"/>
        <end position="812"/>
    </location>
</feature>
<dbReference type="Pfam" id="PF01585">
    <property type="entry name" value="G-patch"/>
    <property type="match status" value="1"/>
</dbReference>
<feature type="compositionally biased region" description="Basic residues" evidence="2">
    <location>
        <begin position="390"/>
        <end position="404"/>
    </location>
</feature>
<dbReference type="GO" id="GO:0051726">
    <property type="term" value="P:regulation of cell cycle"/>
    <property type="evidence" value="ECO:0007669"/>
    <property type="project" value="InterPro"/>
</dbReference>
<name>A0AAJ7U5L2_PETMA</name>
<dbReference type="InterPro" id="IPR032922">
    <property type="entry name" value="SON"/>
</dbReference>
<dbReference type="SMART" id="SM00358">
    <property type="entry name" value="DSRM"/>
    <property type="match status" value="1"/>
</dbReference>
<dbReference type="KEGG" id="pmrn:116953020"/>
<dbReference type="CDD" id="cd19870">
    <property type="entry name" value="DSRM_SON-like"/>
    <property type="match status" value="1"/>
</dbReference>
<dbReference type="Pfam" id="PF14709">
    <property type="entry name" value="DND1_DSRM"/>
    <property type="match status" value="1"/>
</dbReference>
<feature type="compositionally biased region" description="Basic residues" evidence="2">
    <location>
        <begin position="547"/>
        <end position="575"/>
    </location>
</feature>
<feature type="compositionally biased region" description="Basic and acidic residues" evidence="2">
    <location>
        <begin position="646"/>
        <end position="662"/>
    </location>
</feature>
<keyword evidence="1" id="KW-0694">RNA-binding</keyword>
<feature type="compositionally biased region" description="Low complexity" evidence="2">
    <location>
        <begin position="247"/>
        <end position="259"/>
    </location>
</feature>
<dbReference type="InterPro" id="IPR000467">
    <property type="entry name" value="G_patch_dom"/>
</dbReference>
<feature type="compositionally biased region" description="Basic residues" evidence="2">
    <location>
        <begin position="41"/>
        <end position="68"/>
    </location>
</feature>
<feature type="compositionally biased region" description="Polar residues" evidence="2">
    <location>
        <begin position="145"/>
        <end position="160"/>
    </location>
</feature>
<keyword evidence="5" id="KW-1185">Reference proteome</keyword>
<feature type="compositionally biased region" description="Basic and acidic residues" evidence="2">
    <location>
        <begin position="729"/>
        <end position="763"/>
    </location>
</feature>
<proteinExistence type="predicted"/>
<feature type="compositionally biased region" description="Basic and acidic residues" evidence="2">
    <location>
        <begin position="14"/>
        <end position="26"/>
    </location>
</feature>
<feature type="compositionally biased region" description="Basic residues" evidence="2">
    <location>
        <begin position="485"/>
        <end position="539"/>
    </location>
</feature>
<feature type="compositionally biased region" description="Basic residues" evidence="2">
    <location>
        <begin position="790"/>
        <end position="805"/>
    </location>
</feature>
<feature type="compositionally biased region" description="Basic and acidic residues" evidence="2">
    <location>
        <begin position="346"/>
        <end position="370"/>
    </location>
</feature>
<dbReference type="PANTHER" id="PTHR46528">
    <property type="entry name" value="PROTEIN SON"/>
    <property type="match status" value="1"/>
</dbReference>
<feature type="compositionally biased region" description="Polar residues" evidence="2">
    <location>
        <begin position="313"/>
        <end position="324"/>
    </location>
</feature>
<organism evidence="5 6">
    <name type="scientific">Petromyzon marinus</name>
    <name type="common">Sea lamprey</name>
    <dbReference type="NCBI Taxonomy" id="7757"/>
    <lineage>
        <taxon>Eukaryota</taxon>
        <taxon>Metazoa</taxon>
        <taxon>Chordata</taxon>
        <taxon>Craniata</taxon>
        <taxon>Vertebrata</taxon>
        <taxon>Cyclostomata</taxon>
        <taxon>Hyperoartia</taxon>
        <taxon>Petromyzontiformes</taxon>
        <taxon>Petromyzontidae</taxon>
        <taxon>Petromyzon</taxon>
    </lineage>
</organism>
<evidence type="ECO:0000256" key="2">
    <source>
        <dbReference type="SAM" id="MobiDB-lite"/>
    </source>
</evidence>
<dbReference type="RefSeq" id="XP_032828723.1">
    <property type="nucleotide sequence ID" value="XM_032972832.1"/>
</dbReference>
<feature type="compositionally biased region" description="Polar residues" evidence="2">
    <location>
        <begin position="371"/>
        <end position="384"/>
    </location>
</feature>
<protein>
    <submittedName>
        <fullName evidence="6">Protein SON isoform X1</fullName>
    </submittedName>
</protein>
<feature type="compositionally biased region" description="Basic and acidic residues" evidence="2">
    <location>
        <begin position="432"/>
        <end position="463"/>
    </location>
</feature>
<evidence type="ECO:0000259" key="3">
    <source>
        <dbReference type="PROSITE" id="PS50137"/>
    </source>
</evidence>
<feature type="region of interest" description="Disordered" evidence="2">
    <location>
        <begin position="1"/>
        <end position="107"/>
    </location>
</feature>
<feature type="region of interest" description="Disordered" evidence="2">
    <location>
        <begin position="242"/>
        <end position="262"/>
    </location>
</feature>
<feature type="compositionally biased region" description="Basic and acidic residues" evidence="2">
    <location>
        <begin position="297"/>
        <end position="311"/>
    </location>
</feature>
<dbReference type="Proteomes" id="UP001318040">
    <property type="component" value="Chromosome 49"/>
</dbReference>
<feature type="domain" description="G-patch" evidence="4">
    <location>
        <begin position="1089"/>
        <end position="1135"/>
    </location>
</feature>
<feature type="compositionally biased region" description="Basic residues" evidence="2">
    <location>
        <begin position="467"/>
        <end position="477"/>
    </location>
</feature>
<feature type="compositionally biased region" description="Basic residues" evidence="2">
    <location>
        <begin position="698"/>
        <end position="713"/>
    </location>
</feature>
<reference evidence="6" key="1">
    <citation type="submission" date="2025-08" db="UniProtKB">
        <authorList>
            <consortium name="RefSeq"/>
        </authorList>
    </citation>
    <scope>IDENTIFICATION</scope>
    <source>
        <tissue evidence="6">Sperm</tissue>
    </source>
</reference>
<evidence type="ECO:0000313" key="6">
    <source>
        <dbReference type="RefSeq" id="XP_032828723.1"/>
    </source>
</evidence>
<feature type="compositionally biased region" description="Polar residues" evidence="2">
    <location>
        <begin position="28"/>
        <end position="37"/>
    </location>
</feature>
<dbReference type="Gene3D" id="3.30.160.20">
    <property type="match status" value="1"/>
</dbReference>
<dbReference type="PROSITE" id="PS50174">
    <property type="entry name" value="G_PATCH"/>
    <property type="match status" value="1"/>
</dbReference>
<accession>A0AAJ7U5L2</accession>
<dbReference type="GO" id="GO:0048024">
    <property type="term" value="P:regulation of mRNA splicing, via spliceosome"/>
    <property type="evidence" value="ECO:0007669"/>
    <property type="project" value="TreeGrafter"/>
</dbReference>
<dbReference type="AlphaFoldDB" id="A0AAJ7U5L2"/>
<evidence type="ECO:0000259" key="4">
    <source>
        <dbReference type="PROSITE" id="PS50174"/>
    </source>
</evidence>
<sequence>MEVKKTRSTVCVSGKEESDMSQREGDGQQLSSDNEGNNEPRKHKDTKSKKHKQKHRHKSKKNRKKSKGKSSSEDEEKLDKRRSQSRSSSKKRLGEEVASHAKERGVLPSLTVDEPIVMVAEESKINNIPLSSVAIVNDITKEDSSSSVQNTSAELVPSTNKADNECSKIVSLDVSLQLQSDTEPDKSLQSRSVFSPISVKQAQCFDEHAESALCGAGATQDILATLPEAKIAKDSVHLEKSNFVEHSSNSKSVTSTSSDVKTKEAIAEQTKIGFLKTVLTDELETPKVKEAIGAKEKLLGSDICPERERIPNTDMTAETNTDASELQENEIVSEEQVKDVLSTLKMDVEKKRSRSPEHQKSSPRQAERDVSSSPSTSNQKQKSCSPSHSDRRRTRSRSRSNRKLLRAECGVKRKPHSRANNEKKVSPNRMTKSREDARKQSRSNSRDESRRRSRSHSHDDRNNKSRSQSRNRKRKSRSHSDDRSKRSRSRSRGDRKRKSRSRSHDDRKKRRSRSLSRDRRRRRSRSQSRDDKRKRRYRSRSCDDRLKRSRSRSRDNRRKKSRSRSFGDRKKRSRSRSRDDRRKRSRSRSQDNRRKRSLSDGRRSRSHDKRRRSRSHSSDDQRKTSSSYVRNETCRSRHEERRKKSSSREDRRIKSSSRDNRQKKSCSRTCDGRGKKVASPHDNRSKRSSSHSHDESKKRSRSRSRERKKRSRSRSRDAQSKPSSPPRSQDGEKKASRADFKKSRSRSADRKKPAGNVSEDRSKLSPFSHKDKNKCRSRSPNVAGRGGSRERRRRSRSTSRKRRNNKSPLKLTELDKAQLLEIAKANASVVNPKVSVNVMNSIGPAAALFPLILQRQQAAAAAVAATTAASAVAGTTASVAQFPVTTTTSVTVPGAAGMTTTPAVTARQPDVAGVDKIKADVAASTKGFKMTAINNFTQNLMVKPLQLKPPQATLSKEFPVSSGNQHRQKEQESVYGQWVPVEKSGTEEMDDKNQVFPKPVVGNIVDLGAVITKRAVAVQRLAQNPTDMEAMLLIARSQRQIESWAQASTEPGTFTGSTGVQILSPQELANTGQQAWLKKDQFLRAAPVNGGIGAQLMRKMGWSEGKGLGKNSSGPVEPIIMDFKTDRRGLLADGEKAQKKSGPLTIMKDLSGKHPVSALMEICTKRKWMAPDFIVVNDSGPDHRKNFLFKVIVNGCEYQPTTASPNKKHAKAMAATVVLQSMGLVPRNKPGS</sequence>
<dbReference type="PROSITE" id="PS50137">
    <property type="entry name" value="DS_RBD"/>
    <property type="match status" value="1"/>
</dbReference>
<dbReference type="FunFam" id="3.30.160.20:FF:000053">
    <property type="entry name" value="protein SON isoform X1"/>
    <property type="match status" value="1"/>
</dbReference>
<evidence type="ECO:0000256" key="1">
    <source>
        <dbReference type="PROSITE-ProRule" id="PRU00266"/>
    </source>
</evidence>
<feature type="compositionally biased region" description="Basic residues" evidence="2">
    <location>
        <begin position="604"/>
        <end position="615"/>
    </location>
</feature>
<feature type="compositionally biased region" description="Basic and acidic residues" evidence="2">
    <location>
        <begin position="576"/>
        <end position="603"/>
    </location>
</feature>
<feature type="domain" description="DRBM" evidence="3">
    <location>
        <begin position="1154"/>
        <end position="1224"/>
    </location>
</feature>
<gene>
    <name evidence="6" type="primary">SON</name>
</gene>
<dbReference type="GO" id="GO:0003723">
    <property type="term" value="F:RNA binding"/>
    <property type="evidence" value="ECO:0007669"/>
    <property type="project" value="UniProtKB-UniRule"/>
</dbReference>
<evidence type="ECO:0000313" key="5">
    <source>
        <dbReference type="Proteomes" id="UP001318040"/>
    </source>
</evidence>
<dbReference type="SUPFAM" id="SSF54768">
    <property type="entry name" value="dsRNA-binding domain-like"/>
    <property type="match status" value="1"/>
</dbReference>
<dbReference type="InterPro" id="IPR014720">
    <property type="entry name" value="dsRBD_dom"/>
</dbReference>
<dbReference type="PANTHER" id="PTHR46528:SF1">
    <property type="entry name" value="PROTEIN SON"/>
    <property type="match status" value="1"/>
</dbReference>
<dbReference type="SMART" id="SM00443">
    <property type="entry name" value="G_patch"/>
    <property type="match status" value="1"/>
</dbReference>
<feature type="region of interest" description="Disordered" evidence="2">
    <location>
        <begin position="141"/>
        <end position="160"/>
    </location>
</feature>